<evidence type="ECO:0000256" key="1">
    <source>
        <dbReference type="SAM" id="MobiDB-lite"/>
    </source>
</evidence>
<dbReference type="Pfam" id="PF21889">
    <property type="entry name" value="TPR1-like_2nd"/>
    <property type="match status" value="1"/>
</dbReference>
<name>A0A8S9PYQ5_BRACR</name>
<proteinExistence type="predicted"/>
<evidence type="ECO:0000313" key="3">
    <source>
        <dbReference type="EMBL" id="KAF3536725.1"/>
    </source>
</evidence>
<feature type="compositionally biased region" description="Basic and acidic residues" evidence="1">
    <location>
        <begin position="19"/>
        <end position="35"/>
    </location>
</feature>
<feature type="region of interest" description="Disordered" evidence="1">
    <location>
        <begin position="1"/>
        <end position="35"/>
    </location>
</feature>
<gene>
    <name evidence="3" type="ORF">F2Q69_00019513</name>
</gene>
<organism evidence="3 4">
    <name type="scientific">Brassica cretica</name>
    <name type="common">Mustard</name>
    <dbReference type="NCBI Taxonomy" id="69181"/>
    <lineage>
        <taxon>Eukaryota</taxon>
        <taxon>Viridiplantae</taxon>
        <taxon>Streptophyta</taxon>
        <taxon>Embryophyta</taxon>
        <taxon>Tracheophyta</taxon>
        <taxon>Spermatophyta</taxon>
        <taxon>Magnoliopsida</taxon>
        <taxon>eudicotyledons</taxon>
        <taxon>Gunneridae</taxon>
        <taxon>Pentapetalae</taxon>
        <taxon>rosids</taxon>
        <taxon>malvids</taxon>
        <taxon>Brassicales</taxon>
        <taxon>Brassicaceae</taxon>
        <taxon>Brassiceae</taxon>
        <taxon>Brassica</taxon>
    </lineage>
</organism>
<reference evidence="3" key="1">
    <citation type="submission" date="2019-12" db="EMBL/GenBank/DDBJ databases">
        <title>Genome sequencing and annotation of Brassica cretica.</title>
        <authorList>
            <person name="Studholme D.J."/>
            <person name="Sarris P."/>
        </authorList>
    </citation>
    <scope>NUCLEOTIDE SEQUENCE</scope>
    <source>
        <strain evidence="3">PFS-109/04</strain>
        <tissue evidence="3">Leaf</tissue>
    </source>
</reference>
<dbReference type="GO" id="GO:0006355">
    <property type="term" value="P:regulation of DNA-templated transcription"/>
    <property type="evidence" value="ECO:0007669"/>
    <property type="project" value="InterPro"/>
</dbReference>
<dbReference type="EMBL" id="QGKX02001290">
    <property type="protein sequence ID" value="KAF3536725.1"/>
    <property type="molecule type" value="Genomic_DNA"/>
</dbReference>
<dbReference type="InterPro" id="IPR027728">
    <property type="entry name" value="Topless_fam"/>
</dbReference>
<dbReference type="PANTHER" id="PTHR44083:SF45">
    <property type="entry name" value="TOPLESS-RELATED PROTEIN 1"/>
    <property type="match status" value="1"/>
</dbReference>
<dbReference type="InterPro" id="IPR054080">
    <property type="entry name" value="TPR1-like_2nd"/>
</dbReference>
<dbReference type="PANTHER" id="PTHR44083">
    <property type="entry name" value="TOPLESS-RELATED PROTEIN 1-RELATED"/>
    <property type="match status" value="1"/>
</dbReference>
<dbReference type="AlphaFoldDB" id="A0A8S9PYQ5"/>
<accession>A0A8S9PYQ5</accession>
<dbReference type="Proteomes" id="UP000712600">
    <property type="component" value="Unassembled WGS sequence"/>
</dbReference>
<feature type="domain" description="TPR1-like CTLH-containing" evidence="2">
    <location>
        <begin position="36"/>
        <end position="106"/>
    </location>
</feature>
<comment type="caution">
    <text evidence="3">The sequence shown here is derived from an EMBL/GenBank/DDBJ whole genome shotgun (WGS) entry which is preliminary data.</text>
</comment>
<protein>
    <recommendedName>
        <fullName evidence="2">TPR1-like CTLH-containing domain-containing protein</fullName>
    </recommendedName>
</protein>
<evidence type="ECO:0000259" key="2">
    <source>
        <dbReference type="Pfam" id="PF21889"/>
    </source>
</evidence>
<sequence>MKIPTAAMAGQTPTQLHETQSRRVETQSRRVEEELENDKAKSAQILATDLKVFAAFNQLYKEITQLLALENFRENEKLLKYGDTKSARNIMFTELQKLIEGNPLFDVNLPFPSFKASQLRTLINQRLYKVLNILEFSSTRQNMPIIVHDKDGKL</sequence>
<evidence type="ECO:0000313" key="4">
    <source>
        <dbReference type="Proteomes" id="UP000712600"/>
    </source>
</evidence>